<dbReference type="EMBL" id="CAJFCW020000002">
    <property type="protein sequence ID" value="CAG9090602.1"/>
    <property type="molecule type" value="Genomic_DNA"/>
</dbReference>
<gene>
    <name evidence="2" type="ORF">BOKJ2_LOCUS2993</name>
</gene>
<reference evidence="2" key="1">
    <citation type="submission" date="2020-09" db="EMBL/GenBank/DDBJ databases">
        <authorList>
            <person name="Kikuchi T."/>
        </authorList>
    </citation>
    <scope>NUCLEOTIDE SEQUENCE</scope>
    <source>
        <strain evidence="2">SH1</strain>
    </source>
</reference>
<feature type="region of interest" description="Disordered" evidence="1">
    <location>
        <begin position="1"/>
        <end position="27"/>
    </location>
</feature>
<dbReference type="EMBL" id="CAJFDH010000002">
    <property type="protein sequence ID" value="CAD5210049.1"/>
    <property type="molecule type" value="Genomic_DNA"/>
</dbReference>
<evidence type="ECO:0000313" key="3">
    <source>
        <dbReference type="Proteomes" id="UP000614601"/>
    </source>
</evidence>
<dbReference type="Proteomes" id="UP000614601">
    <property type="component" value="Unassembled WGS sequence"/>
</dbReference>
<accession>A0A811K4L6</accession>
<keyword evidence="3" id="KW-1185">Reference proteome</keyword>
<dbReference type="InterPro" id="IPR029021">
    <property type="entry name" value="Prot-tyrosine_phosphatase-like"/>
</dbReference>
<organism evidence="2 3">
    <name type="scientific">Bursaphelenchus okinawaensis</name>
    <dbReference type="NCBI Taxonomy" id="465554"/>
    <lineage>
        <taxon>Eukaryota</taxon>
        <taxon>Metazoa</taxon>
        <taxon>Ecdysozoa</taxon>
        <taxon>Nematoda</taxon>
        <taxon>Chromadorea</taxon>
        <taxon>Rhabditida</taxon>
        <taxon>Tylenchina</taxon>
        <taxon>Tylenchomorpha</taxon>
        <taxon>Aphelenchoidea</taxon>
        <taxon>Aphelenchoididae</taxon>
        <taxon>Bursaphelenchus</taxon>
    </lineage>
</organism>
<dbReference type="AlphaFoldDB" id="A0A811K4L6"/>
<evidence type="ECO:0000313" key="2">
    <source>
        <dbReference type="EMBL" id="CAD5210049.1"/>
    </source>
</evidence>
<protein>
    <submittedName>
        <fullName evidence="2">Uncharacterized protein</fullName>
    </submittedName>
</protein>
<evidence type="ECO:0000256" key="1">
    <source>
        <dbReference type="SAM" id="MobiDB-lite"/>
    </source>
</evidence>
<dbReference type="Proteomes" id="UP000783686">
    <property type="component" value="Unassembled WGS sequence"/>
</dbReference>
<feature type="compositionally biased region" description="Polar residues" evidence="1">
    <location>
        <begin position="65"/>
        <end position="74"/>
    </location>
</feature>
<dbReference type="SUPFAM" id="SSF52799">
    <property type="entry name" value="(Phosphotyrosine protein) phosphatases II"/>
    <property type="match status" value="1"/>
</dbReference>
<dbReference type="Gene3D" id="3.90.190.10">
    <property type="entry name" value="Protein tyrosine phosphatase superfamily"/>
    <property type="match status" value="1"/>
</dbReference>
<name>A0A811K4L6_9BILA</name>
<sequence length="554" mass="62598">MENERAKQRPSLRNYTSMGSQHSSGSAITIPEDDLLLSCPLSDFAKKASASSDGSLTASITSLPVSSANSTSCSKVIPPSARRFSRSQTGPQLVNRGPWSRYAINENKPHHSSNSSLTSTASSTAVLISKKKNSMVNLTENKKDFNSLLKRKSSGGSDSANRLVPLEFCQSFMTSPFRRSISGSIFNDLLRPPEAYPFSTASSSQNSLCESTKRRDSLSSAWKRAKSASKQMKHAVEKIKLRRSVSTGRLDDLIAQLGLREANITAFPAMRPPFYAYKVLPYVWIGNMQAAVNEDLLSDGGGEYELRKIRRRVYVDFRPECSKLLRYKWPPSKPNILDYCLPIPKRSQITASTLFKIIVEFCKIINKARRDTKDGTQVLIYGPDGYNLCQIMVIGYLIAMHNQDPLMASDFVARSAPRIIIEEPYGVWMWNFRNYLNKKFTEPLGRLQGDMIRIKKTEAERLYDRDYIICRSEPFLTKKWRKYVLDNSEICDYNFQPSSCLLPLPCHTKHLDMTVTEDEKVVFESFGPDDEPLRVDKLKRLKSQTKCSKVNSSS</sequence>
<dbReference type="OrthoDB" id="10344965at2759"/>
<feature type="compositionally biased region" description="Polar residues" evidence="1">
    <location>
        <begin position="11"/>
        <end position="27"/>
    </location>
</feature>
<comment type="caution">
    <text evidence="2">The sequence shown here is derived from an EMBL/GenBank/DDBJ whole genome shotgun (WGS) entry which is preliminary data.</text>
</comment>
<feature type="region of interest" description="Disordered" evidence="1">
    <location>
        <begin position="65"/>
        <end position="119"/>
    </location>
</feature>
<proteinExistence type="predicted"/>